<evidence type="ECO:0000256" key="1">
    <source>
        <dbReference type="ARBA" id="ARBA00023125"/>
    </source>
</evidence>
<dbReference type="GO" id="GO:0009295">
    <property type="term" value="C:nucleoid"/>
    <property type="evidence" value="ECO:0007669"/>
    <property type="project" value="TreeGrafter"/>
</dbReference>
<dbReference type="EMBL" id="FOGT01000021">
    <property type="protein sequence ID" value="SES38685.1"/>
    <property type="molecule type" value="Genomic_DNA"/>
</dbReference>
<dbReference type="RefSeq" id="WP_093055445.1">
    <property type="nucleotide sequence ID" value="NZ_FOGT01000021.1"/>
</dbReference>
<feature type="compositionally biased region" description="Low complexity" evidence="4">
    <location>
        <begin position="143"/>
        <end position="157"/>
    </location>
</feature>
<gene>
    <name evidence="5" type="ORF">SAMN05518684_12125</name>
</gene>
<dbReference type="CDD" id="cd04496">
    <property type="entry name" value="SSB_OBF"/>
    <property type="match status" value="1"/>
</dbReference>
<evidence type="ECO:0000313" key="6">
    <source>
        <dbReference type="Proteomes" id="UP000198571"/>
    </source>
</evidence>
<dbReference type="Pfam" id="PF00436">
    <property type="entry name" value="SSB"/>
    <property type="match status" value="1"/>
</dbReference>
<dbReference type="NCBIfam" id="TIGR00621">
    <property type="entry name" value="ssb"/>
    <property type="match status" value="1"/>
</dbReference>
<comment type="caution">
    <text evidence="2">Lacks conserved residue(s) required for the propagation of feature annotation.</text>
</comment>
<dbReference type="PANTHER" id="PTHR10302:SF27">
    <property type="entry name" value="SINGLE-STRANDED DNA-BINDING PROTEIN"/>
    <property type="match status" value="1"/>
</dbReference>
<dbReference type="STRING" id="1601833.SAMN05518684_12125"/>
<comment type="subunit">
    <text evidence="2">Homotetramer.</text>
</comment>
<evidence type="ECO:0000256" key="4">
    <source>
        <dbReference type="SAM" id="MobiDB-lite"/>
    </source>
</evidence>
<organism evidence="5 6">
    <name type="scientific">Salipaludibacillus aurantiacus</name>
    <dbReference type="NCBI Taxonomy" id="1601833"/>
    <lineage>
        <taxon>Bacteria</taxon>
        <taxon>Bacillati</taxon>
        <taxon>Bacillota</taxon>
        <taxon>Bacilli</taxon>
        <taxon>Bacillales</taxon>
        <taxon>Bacillaceae</taxon>
    </lineage>
</organism>
<evidence type="ECO:0000313" key="5">
    <source>
        <dbReference type="EMBL" id="SES38685.1"/>
    </source>
</evidence>
<dbReference type="GO" id="GO:0003697">
    <property type="term" value="F:single-stranded DNA binding"/>
    <property type="evidence" value="ECO:0007669"/>
    <property type="project" value="UniProtKB-UniRule"/>
</dbReference>
<sequence length="182" mass="20165">MLNQFTLIGRVARDPQLQTTRDGISFTRFTLAVRRSFKNQQGQYDTDFIQLISWNKMAERVADYCTKGSLISVNGRLQMRTLEHEQQKRMTIPDIVAENVTFLQMKRADQQQSVNQVHIPPAPQASPQTADRSSESNQPEHQPPASASSVPAASVLPDGAQPADPQVHTNLHTAAAVQTSST</sequence>
<dbReference type="Gene3D" id="2.40.50.140">
    <property type="entry name" value="Nucleic acid-binding proteins"/>
    <property type="match status" value="1"/>
</dbReference>
<dbReference type="GO" id="GO:0006260">
    <property type="term" value="P:DNA replication"/>
    <property type="evidence" value="ECO:0007669"/>
    <property type="project" value="InterPro"/>
</dbReference>
<evidence type="ECO:0000256" key="3">
    <source>
        <dbReference type="RuleBase" id="RU000524"/>
    </source>
</evidence>
<feature type="region of interest" description="Disordered" evidence="4">
    <location>
        <begin position="109"/>
        <end position="182"/>
    </location>
</feature>
<keyword evidence="1 2" id="KW-0238">DNA-binding</keyword>
<dbReference type="OrthoDB" id="9809878at2"/>
<reference evidence="6" key="1">
    <citation type="submission" date="2016-10" db="EMBL/GenBank/DDBJ databases">
        <authorList>
            <person name="Varghese N."/>
            <person name="Submissions S."/>
        </authorList>
    </citation>
    <scope>NUCLEOTIDE SEQUENCE [LARGE SCALE GENOMIC DNA]</scope>
    <source>
        <strain evidence="6">S9</strain>
    </source>
</reference>
<dbReference type="InterPro" id="IPR012340">
    <property type="entry name" value="NA-bd_OB-fold"/>
</dbReference>
<keyword evidence="6" id="KW-1185">Reference proteome</keyword>
<dbReference type="SUPFAM" id="SSF50249">
    <property type="entry name" value="Nucleic acid-binding proteins"/>
    <property type="match status" value="1"/>
</dbReference>
<name>A0A1H9WXU4_9BACI</name>
<accession>A0A1H9WXU4</accession>
<proteinExistence type="inferred from homology"/>
<dbReference type="HAMAP" id="MF_00984">
    <property type="entry name" value="SSB"/>
    <property type="match status" value="1"/>
</dbReference>
<feature type="compositionally biased region" description="Polar residues" evidence="4">
    <location>
        <begin position="125"/>
        <end position="140"/>
    </location>
</feature>
<dbReference type="AlphaFoldDB" id="A0A1H9WXU4"/>
<feature type="compositionally biased region" description="Polar residues" evidence="4">
    <location>
        <begin position="167"/>
        <end position="182"/>
    </location>
</feature>
<dbReference type="PROSITE" id="PS50935">
    <property type="entry name" value="SSB"/>
    <property type="match status" value="1"/>
</dbReference>
<dbReference type="InterPro" id="IPR000424">
    <property type="entry name" value="Primosome_PriB/ssb"/>
</dbReference>
<protein>
    <recommendedName>
        <fullName evidence="2 3">Single-stranded DNA-binding protein</fullName>
        <shortName evidence="2">SSB</shortName>
    </recommendedName>
</protein>
<dbReference type="InterPro" id="IPR011344">
    <property type="entry name" value="ssDNA-bd"/>
</dbReference>
<evidence type="ECO:0000256" key="2">
    <source>
        <dbReference type="HAMAP-Rule" id="MF_00984"/>
    </source>
</evidence>
<dbReference type="PANTHER" id="PTHR10302">
    <property type="entry name" value="SINGLE-STRANDED DNA-BINDING PROTEIN"/>
    <property type="match status" value="1"/>
</dbReference>
<dbReference type="Proteomes" id="UP000198571">
    <property type="component" value="Unassembled WGS sequence"/>
</dbReference>